<keyword evidence="2" id="KW-1185">Reference proteome</keyword>
<dbReference type="OrthoDB" id="18354at10239"/>
<dbReference type="GO" id="GO:0003899">
    <property type="term" value="F:DNA-directed RNA polymerase activity"/>
    <property type="evidence" value="ECO:0007669"/>
    <property type="project" value="InterPro"/>
</dbReference>
<dbReference type="Proteomes" id="UP000201861">
    <property type="component" value="Segment"/>
</dbReference>
<dbReference type="PIRSF" id="PIRSF016433">
    <property type="entry name" value="Viral_DNA_prim"/>
    <property type="match status" value="1"/>
</dbReference>
<dbReference type="InterPro" id="IPR016658">
    <property type="entry name" value="DNA_primase_LEF1"/>
</dbReference>
<accession>A0A162GUB1</accession>
<dbReference type="SUPFAM" id="SSF56747">
    <property type="entry name" value="Prim-pol domain"/>
    <property type="match status" value="1"/>
</dbReference>
<dbReference type="GeneID" id="27429936"/>
<dbReference type="Pfam" id="PF01896">
    <property type="entry name" value="DNA_primase_S"/>
    <property type="match status" value="1"/>
</dbReference>
<reference evidence="1" key="1">
    <citation type="submission" date="2017-04" db="EMBL/GenBank/DDBJ databases">
        <title>Complete genome sequence of Urbanus proteus nucleopolyhedrovirus (UrprNPV).</title>
        <authorList>
            <person name="Santos E.R."/>
            <person name="Melo F.L."/>
            <person name="Sosa-Gomez D.R."/>
            <person name="Ribeiro B.M."/>
            <person name="Ardisson-Araujo D.M.P."/>
        </authorList>
    </citation>
    <scope>NUCLEOTIDE SEQUENCE [LARGE SCALE GENOMIC DNA]</scope>
    <source>
        <strain evidence="1">Southern Brazil</strain>
    </source>
</reference>
<evidence type="ECO:0000313" key="2">
    <source>
        <dbReference type="Proteomes" id="UP000201861"/>
    </source>
</evidence>
<organism evidence="1 2">
    <name type="scientific">Urbanus proteus nucleopolyhedrovirus</name>
    <dbReference type="NCBI Taxonomy" id="1675866"/>
    <lineage>
        <taxon>Viruses</taxon>
        <taxon>Viruses incertae sedis</taxon>
        <taxon>Naldaviricetes</taxon>
        <taxon>Lefavirales</taxon>
        <taxon>Baculoviridae</taxon>
        <taxon>Alphabaculovirus</taxon>
        <taxon>Alphabaculovirus urprotei</taxon>
    </lineage>
</organism>
<dbReference type="InterPro" id="IPR002755">
    <property type="entry name" value="DNA_primase_S"/>
</dbReference>
<evidence type="ECO:0000313" key="1">
    <source>
        <dbReference type="EMBL" id="AKR17330.1"/>
    </source>
</evidence>
<protein>
    <submittedName>
        <fullName evidence="1">LEF-1</fullName>
    </submittedName>
</protein>
<dbReference type="GO" id="GO:0006269">
    <property type="term" value="P:DNA replication, synthesis of primer"/>
    <property type="evidence" value="ECO:0007669"/>
    <property type="project" value="InterPro"/>
</dbReference>
<sequence>MKYTEEQARDMYESVAFNDSRLYAFFDGRYWHHPEKIFNNFNEFYYYIIIKKIKEVHAKPIVDNGGREWVIDVDFDESCDTLLQIKIDIACQVFKNFFKQNVSKIMHTGNRGIHVWLRIDEFRLSADKILRTRYYQIFKRPKVIVLRSVPKNSFMSCVVEAIASKSIDERIKNLMTNTSLNCTKCLTKQIYCSIDKTSNSMEKLVYLLWPLVDEHIFCNINSQIRMPFSFNCKSKKFSTQIQ</sequence>
<name>A0A162GUB1_9ABAC</name>
<dbReference type="RefSeq" id="YP_009250103.1">
    <property type="nucleotide sequence ID" value="NC_029997.2"/>
</dbReference>
<proteinExistence type="predicted"/>
<gene>
    <name evidence="1" type="primary">lef-1</name>
</gene>
<dbReference type="EMBL" id="KR011717">
    <property type="protein sequence ID" value="AKR17330.1"/>
    <property type="molecule type" value="Genomic_DNA"/>
</dbReference>
<dbReference type="CDD" id="cd00525">
    <property type="entry name" value="AE_Prim_S_like"/>
    <property type="match status" value="1"/>
</dbReference>
<dbReference type="KEGG" id="vg:27429936"/>